<evidence type="ECO:0000313" key="3">
    <source>
        <dbReference type="Proteomes" id="UP000190449"/>
    </source>
</evidence>
<dbReference type="EMBL" id="FUWU01000002">
    <property type="protein sequence ID" value="SJZ34976.1"/>
    <property type="molecule type" value="Genomic_DNA"/>
</dbReference>
<keyword evidence="1" id="KW-0472">Membrane</keyword>
<reference evidence="2 3" key="1">
    <citation type="submission" date="2017-02" db="EMBL/GenBank/DDBJ databases">
        <authorList>
            <person name="Peterson S.W."/>
        </authorList>
    </citation>
    <scope>NUCLEOTIDE SEQUENCE [LARGE SCALE GENOMIC DNA]</scope>
    <source>
        <strain evidence="2 3">ATCC 43854</strain>
    </source>
</reference>
<feature type="transmembrane region" description="Helical" evidence="1">
    <location>
        <begin position="12"/>
        <end position="32"/>
    </location>
</feature>
<keyword evidence="1" id="KW-1133">Transmembrane helix</keyword>
<name>A0A1T4JXN5_9BACT</name>
<sequence>MKLRNGQNGKKGFGIVEVLVSIAVLGFLYAALNHLQTGNRDALLRIRGRDGAIEVAQQVIDSLKSAGVKSLSDKDTAFVIPEISRTWKGQPGIVAHDMTVKYSVAVNVFSDKDYEVLTSSKYDNISHIYAKRLLVTVEWPFKGSVQSINISGVVR</sequence>
<protein>
    <recommendedName>
        <fullName evidence="4">Prepilin-type N-terminal cleavage/methylation domain-containing protein</fullName>
    </recommendedName>
</protein>
<proteinExistence type="predicted"/>
<accession>A0A1T4JXN5</accession>
<evidence type="ECO:0000256" key="1">
    <source>
        <dbReference type="SAM" id="Phobius"/>
    </source>
</evidence>
<gene>
    <name evidence="2" type="ORF">SAMN02745108_00200</name>
</gene>
<dbReference type="Proteomes" id="UP000190449">
    <property type="component" value="Unassembled WGS sequence"/>
</dbReference>
<organism evidence="2 3">
    <name type="scientific">Fibrobacter intestinalis</name>
    <dbReference type="NCBI Taxonomy" id="28122"/>
    <lineage>
        <taxon>Bacteria</taxon>
        <taxon>Pseudomonadati</taxon>
        <taxon>Fibrobacterota</taxon>
        <taxon>Fibrobacteria</taxon>
        <taxon>Fibrobacterales</taxon>
        <taxon>Fibrobacteraceae</taxon>
        <taxon>Fibrobacter</taxon>
    </lineage>
</organism>
<dbReference type="STRING" id="28122.SAMN02745108_00200"/>
<dbReference type="AlphaFoldDB" id="A0A1T4JXN5"/>
<keyword evidence="1" id="KW-0812">Transmembrane</keyword>
<evidence type="ECO:0000313" key="2">
    <source>
        <dbReference type="EMBL" id="SJZ34976.1"/>
    </source>
</evidence>
<dbReference type="RefSeq" id="WP_078775388.1">
    <property type="nucleotide sequence ID" value="NZ_FUWU01000002.1"/>
</dbReference>
<evidence type="ECO:0008006" key="4">
    <source>
        <dbReference type="Google" id="ProtNLM"/>
    </source>
</evidence>